<name>A0ABT9B4X9_9ACTN</name>
<accession>A0ABT9B4X9</accession>
<reference evidence="2 3" key="1">
    <citation type="submission" date="2023-07" db="EMBL/GenBank/DDBJ databases">
        <title>Nocardioides sp. nov WY-20 isolated from soil.</title>
        <authorList>
            <person name="Liu B."/>
            <person name="Wan Y."/>
        </authorList>
    </citation>
    <scope>NUCLEOTIDE SEQUENCE [LARGE SCALE GENOMIC DNA]</scope>
    <source>
        <strain evidence="2 3">WY-20</strain>
    </source>
</reference>
<evidence type="ECO:0000256" key="1">
    <source>
        <dbReference type="SAM" id="MobiDB-lite"/>
    </source>
</evidence>
<evidence type="ECO:0000313" key="2">
    <source>
        <dbReference type="EMBL" id="MDO7868203.1"/>
    </source>
</evidence>
<sequence>MSEDLTPDQTDAVRRSLRAARHEEPLPDDVAARLDERLAGLVAERSAGAPADVAPVVPLRRRRWPAVLAAAAALTAIGLGGTQLLHRGDHADSLTTADRAEATAPSPSSRAGAGNVDGALDNLGGQMQLAITPEIRADLARAGIRHVRPLPTGDPALSSVAKDAAPTAPQEDARVPSAYAASAAACGATLPDDLPDGSRIFSGVRDAEPVLIVLRPEIAATLVTAYPCDGGVPTTLPLD</sequence>
<evidence type="ECO:0000313" key="3">
    <source>
        <dbReference type="Proteomes" id="UP001233314"/>
    </source>
</evidence>
<organism evidence="2 3">
    <name type="scientific">Nocardioides jiangxiensis</name>
    <dbReference type="NCBI Taxonomy" id="3064524"/>
    <lineage>
        <taxon>Bacteria</taxon>
        <taxon>Bacillati</taxon>
        <taxon>Actinomycetota</taxon>
        <taxon>Actinomycetes</taxon>
        <taxon>Propionibacteriales</taxon>
        <taxon>Nocardioidaceae</taxon>
        <taxon>Nocardioides</taxon>
    </lineage>
</organism>
<proteinExistence type="predicted"/>
<gene>
    <name evidence="2" type="ORF">Q5722_07450</name>
</gene>
<dbReference type="RefSeq" id="WP_305027578.1">
    <property type="nucleotide sequence ID" value="NZ_JAUQTA010000001.1"/>
</dbReference>
<dbReference type="Proteomes" id="UP001233314">
    <property type="component" value="Unassembled WGS sequence"/>
</dbReference>
<dbReference type="EMBL" id="JAUQTA010000001">
    <property type="protein sequence ID" value="MDO7868203.1"/>
    <property type="molecule type" value="Genomic_DNA"/>
</dbReference>
<feature type="region of interest" description="Disordered" evidence="1">
    <location>
        <begin position="98"/>
        <end position="119"/>
    </location>
</feature>
<feature type="region of interest" description="Disordered" evidence="1">
    <location>
        <begin position="1"/>
        <end position="28"/>
    </location>
</feature>
<keyword evidence="3" id="KW-1185">Reference proteome</keyword>
<comment type="caution">
    <text evidence="2">The sequence shown here is derived from an EMBL/GenBank/DDBJ whole genome shotgun (WGS) entry which is preliminary data.</text>
</comment>
<protein>
    <submittedName>
        <fullName evidence="2">Uncharacterized protein</fullName>
    </submittedName>
</protein>